<dbReference type="RefSeq" id="WP_184028279.1">
    <property type="nucleotide sequence ID" value="NZ_JACHFN010000006.1"/>
</dbReference>
<accession>A0A7W8GFW1</accession>
<feature type="region of interest" description="Disordered" evidence="1">
    <location>
        <begin position="166"/>
        <end position="185"/>
    </location>
</feature>
<keyword evidence="3" id="KW-1185">Reference proteome</keyword>
<evidence type="ECO:0000313" key="3">
    <source>
        <dbReference type="Proteomes" id="UP000525389"/>
    </source>
</evidence>
<evidence type="ECO:0000313" key="2">
    <source>
        <dbReference type="EMBL" id="MBB5234451.1"/>
    </source>
</evidence>
<organism evidence="2 3">
    <name type="scientific">Deinococcus budaensis</name>
    <dbReference type="NCBI Taxonomy" id="1665626"/>
    <lineage>
        <taxon>Bacteria</taxon>
        <taxon>Thermotogati</taxon>
        <taxon>Deinococcota</taxon>
        <taxon>Deinococci</taxon>
        <taxon>Deinococcales</taxon>
        <taxon>Deinococcaceae</taxon>
        <taxon>Deinococcus</taxon>
    </lineage>
</organism>
<reference evidence="2 3" key="1">
    <citation type="submission" date="2020-08" db="EMBL/GenBank/DDBJ databases">
        <title>Genomic Encyclopedia of Type Strains, Phase IV (KMG-IV): sequencing the most valuable type-strain genomes for metagenomic binning, comparative biology and taxonomic classification.</title>
        <authorList>
            <person name="Goeker M."/>
        </authorList>
    </citation>
    <scope>NUCLEOTIDE SEQUENCE [LARGE SCALE GENOMIC DNA]</scope>
    <source>
        <strain evidence="2 3">DSM 101791</strain>
    </source>
</reference>
<evidence type="ECO:0000256" key="1">
    <source>
        <dbReference type="SAM" id="MobiDB-lite"/>
    </source>
</evidence>
<dbReference type="Proteomes" id="UP000525389">
    <property type="component" value="Unassembled WGS sequence"/>
</dbReference>
<gene>
    <name evidence="2" type="ORF">HNQ09_001889</name>
</gene>
<feature type="compositionally biased region" description="Basic and acidic residues" evidence="1">
    <location>
        <begin position="446"/>
        <end position="455"/>
    </location>
</feature>
<dbReference type="AlphaFoldDB" id="A0A7W8GFW1"/>
<protein>
    <submittedName>
        <fullName evidence="2">Uncharacterized protein</fullName>
    </submittedName>
</protein>
<comment type="caution">
    <text evidence="2">The sequence shown here is derived from an EMBL/GenBank/DDBJ whole genome shotgun (WGS) entry which is preliminary data.</text>
</comment>
<name>A0A7W8GFW1_9DEIO</name>
<sequence length="471" mass="51721">MSDLQTGRRPRKVTPLSLAALKPGDQVYYRPPSATRPYAGQRAQVVRAPRLDVKSPSLRLKFQDGAEKTVPVRQVGREGQPEVAPYLVDARSRPSWKRLVAQLVEAGKLEAAEAPGGADLRQAAEQRARQLAGMVVPKGSEASKKVDVARVLLEAAQVEATAAAARQGGRAGRGPVRPVFLPDPTQDVDTARLNQDQRAMINNIARCIHLRYFLSDAEGRAGARVPGVLQQIVREAARPLGGTDLSTPSGGKKNAVAGIMEDSLRSAYQLALEACQQLDAGQTDHARALARQVQEHRLTYLTANAELEKYRVKHHTGRYFHGDVLSVRLEHDGGGMTQFYARVTFVYAEDGHTLIVANAAEIESLTATRVGAQGWASLCRWVEDTSERAGGRKQGRRQDDDEHLIYRDHDGYLELRPTLAKYPDLLRALEAVRRSLMIDERQKDIDLSEIPEHHPAPGYHPPVPTGSQSSP</sequence>
<feature type="region of interest" description="Disordered" evidence="1">
    <location>
        <begin position="446"/>
        <end position="471"/>
    </location>
</feature>
<feature type="compositionally biased region" description="Low complexity" evidence="1">
    <location>
        <begin position="166"/>
        <end position="179"/>
    </location>
</feature>
<proteinExistence type="predicted"/>
<dbReference type="EMBL" id="JACHFN010000006">
    <property type="protein sequence ID" value="MBB5234451.1"/>
    <property type="molecule type" value="Genomic_DNA"/>
</dbReference>